<dbReference type="Pfam" id="PF00004">
    <property type="entry name" value="AAA"/>
    <property type="match status" value="1"/>
</dbReference>
<dbReference type="SUPFAM" id="SSF52540">
    <property type="entry name" value="P-loop containing nucleoside triphosphate hydrolases"/>
    <property type="match status" value="1"/>
</dbReference>
<comment type="caution">
    <text evidence="8">The sequence shown here is derived from an EMBL/GenBank/DDBJ whole genome shotgun (WGS) entry which is preliminary data.</text>
</comment>
<dbReference type="AlphaFoldDB" id="N1UB56"/>
<accession>N1UB56</accession>
<dbReference type="SMART" id="SM00382">
    <property type="entry name" value="AAA"/>
    <property type="match status" value="1"/>
</dbReference>
<dbReference type="CDD" id="cd00009">
    <property type="entry name" value="AAA"/>
    <property type="match status" value="1"/>
</dbReference>
<organism evidence="8 9">
    <name type="scientific">Leptospira weilii str. Ecochallenge</name>
    <dbReference type="NCBI Taxonomy" id="1049986"/>
    <lineage>
        <taxon>Bacteria</taxon>
        <taxon>Pseudomonadati</taxon>
        <taxon>Spirochaetota</taxon>
        <taxon>Spirochaetia</taxon>
        <taxon>Leptospirales</taxon>
        <taxon>Leptospiraceae</taxon>
        <taxon>Leptospira</taxon>
    </lineage>
</organism>
<dbReference type="InterPro" id="IPR050130">
    <property type="entry name" value="ClpA_ClpB"/>
</dbReference>
<dbReference type="PROSITE" id="PS51903">
    <property type="entry name" value="CLP_R"/>
    <property type="match status" value="1"/>
</dbReference>
<evidence type="ECO:0000313" key="9">
    <source>
        <dbReference type="Proteomes" id="UP000012249"/>
    </source>
</evidence>
<gene>
    <name evidence="8" type="ORF">LEP1GSC043_2713</name>
</gene>
<dbReference type="Pfam" id="PF02861">
    <property type="entry name" value="Clp_N"/>
    <property type="match status" value="1"/>
</dbReference>
<dbReference type="InterPro" id="IPR041546">
    <property type="entry name" value="ClpA/ClpB_AAA_lid"/>
</dbReference>
<keyword evidence="3" id="KW-0067">ATP-binding</keyword>
<protein>
    <submittedName>
        <fullName evidence="8">Clp amino terminal domain protein</fullName>
    </submittedName>
</protein>
<evidence type="ECO:0000256" key="5">
    <source>
        <dbReference type="PROSITE-ProRule" id="PRU01251"/>
    </source>
</evidence>
<dbReference type="InterPro" id="IPR018368">
    <property type="entry name" value="ClpA/B_CS1"/>
</dbReference>
<dbReference type="InterPro" id="IPR036628">
    <property type="entry name" value="Clp_N_dom_sf"/>
</dbReference>
<evidence type="ECO:0000259" key="7">
    <source>
        <dbReference type="PROSITE" id="PS51903"/>
    </source>
</evidence>
<dbReference type="InterPro" id="IPR003959">
    <property type="entry name" value="ATPase_AAA_core"/>
</dbReference>
<dbReference type="GO" id="GO:0034605">
    <property type="term" value="P:cellular response to heat"/>
    <property type="evidence" value="ECO:0007669"/>
    <property type="project" value="TreeGrafter"/>
</dbReference>
<evidence type="ECO:0000256" key="3">
    <source>
        <dbReference type="ARBA" id="ARBA00022840"/>
    </source>
</evidence>
<feature type="coiled-coil region" evidence="6">
    <location>
        <begin position="405"/>
        <end position="432"/>
    </location>
</feature>
<keyword evidence="4" id="KW-0143">Chaperone</keyword>
<dbReference type="PROSITE" id="PS00870">
    <property type="entry name" value="CLPAB_1"/>
    <property type="match status" value="1"/>
</dbReference>
<keyword evidence="1 5" id="KW-0677">Repeat</keyword>
<keyword evidence="6" id="KW-0175">Coiled coil</keyword>
<dbReference type="GO" id="GO:0005737">
    <property type="term" value="C:cytoplasm"/>
    <property type="evidence" value="ECO:0007669"/>
    <property type="project" value="TreeGrafter"/>
</dbReference>
<reference evidence="8 9" key="1">
    <citation type="submission" date="2013-02" db="EMBL/GenBank/DDBJ databases">
        <authorList>
            <person name="Harkins D.M."/>
            <person name="Durkin A.S."/>
            <person name="Brinkac L.M."/>
            <person name="Haft D.H."/>
            <person name="Selengut J.D."/>
            <person name="Sanka R."/>
            <person name="DePew J."/>
            <person name="Purushe J."/>
            <person name="Haake D.A."/>
            <person name="Matsunaga J."/>
            <person name="Vinetz J.M."/>
            <person name="Sutton G.G."/>
            <person name="Nierman W.C."/>
            <person name="Fouts D.E."/>
        </authorList>
    </citation>
    <scope>NUCLEOTIDE SEQUENCE [LARGE SCALE GENOMIC DNA]</scope>
    <source>
        <strain evidence="8 9">Ecochallenge</strain>
    </source>
</reference>
<dbReference type="InterPro" id="IPR027417">
    <property type="entry name" value="P-loop_NTPase"/>
</dbReference>
<dbReference type="PANTHER" id="PTHR11638">
    <property type="entry name" value="ATP-DEPENDENT CLP PROTEASE"/>
    <property type="match status" value="1"/>
</dbReference>
<dbReference type="Gene3D" id="1.10.1780.10">
    <property type="entry name" value="Clp, N-terminal domain"/>
    <property type="match status" value="1"/>
</dbReference>
<evidence type="ECO:0000256" key="2">
    <source>
        <dbReference type="ARBA" id="ARBA00022741"/>
    </source>
</evidence>
<dbReference type="Pfam" id="PF17871">
    <property type="entry name" value="AAA_lid_9"/>
    <property type="match status" value="1"/>
</dbReference>
<name>N1UB56_9LEPT</name>
<evidence type="ECO:0000256" key="4">
    <source>
        <dbReference type="ARBA" id="ARBA00023186"/>
    </source>
</evidence>
<dbReference type="GO" id="GO:0016887">
    <property type="term" value="F:ATP hydrolysis activity"/>
    <property type="evidence" value="ECO:0007669"/>
    <property type="project" value="InterPro"/>
</dbReference>
<evidence type="ECO:0000256" key="1">
    <source>
        <dbReference type="ARBA" id="ARBA00022737"/>
    </source>
</evidence>
<dbReference type="FunFam" id="3.40.50.300:FF:000010">
    <property type="entry name" value="Chaperone clpB 1, putative"/>
    <property type="match status" value="1"/>
</dbReference>
<keyword evidence="2" id="KW-0547">Nucleotide-binding</keyword>
<evidence type="ECO:0000313" key="8">
    <source>
        <dbReference type="EMBL" id="EMY16337.1"/>
    </source>
</evidence>
<dbReference type="PANTHER" id="PTHR11638:SF18">
    <property type="entry name" value="HEAT SHOCK PROTEIN 104"/>
    <property type="match status" value="1"/>
</dbReference>
<feature type="domain" description="Clp R" evidence="7">
    <location>
        <begin position="3"/>
        <end position="146"/>
    </location>
</feature>
<dbReference type="GO" id="GO:0005524">
    <property type="term" value="F:ATP binding"/>
    <property type="evidence" value="ECO:0007669"/>
    <property type="project" value="UniProtKB-KW"/>
</dbReference>
<dbReference type="InterPro" id="IPR003593">
    <property type="entry name" value="AAA+_ATPase"/>
</dbReference>
<dbReference type="InterPro" id="IPR004176">
    <property type="entry name" value="Clp_R_N"/>
</dbReference>
<sequence length="440" mass="48940">MKLDKLTAKLNEALHNAQISAEKSGNPEISEEHILREVLVQTDGLVPLLISKLNLNPKSFLEKTEDALRRLPKVGGTSDVGFSRSAVSLLKIADEIRRELKDEYLSTDHVLLGLMKNGAGPLKGEFFKLGLEYSKLLNITLENRKGKTIMDDSPEGKTDALAKYAKNLNDLAKQGKLDPVIGRDEEIRRTIQVLSRRTKNNPVLIGEPGVGKTAIVEGLANKIVQGEVPEGIRNKTLYTLDLGSMIAGAKYRGEFEDRLKALLDEVKGSDGEVILFIDEIHTLVGAGATEGALDASNMLKPMLARGELRCIGATTLKEYQKYIEKDAALERRFQPVYVKEPSVEETVTILRGLKGRYELHHGIRILDSALIAAATLSNRYITDRFLPDKAVDLIDEASSKMRIEIDSMPEELDRASKRIQSLKIEREALKKNRIPLRKKD</sequence>
<dbReference type="EMBL" id="AHMI02000033">
    <property type="protein sequence ID" value="EMY16337.1"/>
    <property type="molecule type" value="Genomic_DNA"/>
</dbReference>
<dbReference type="Proteomes" id="UP000012249">
    <property type="component" value="Unassembled WGS sequence"/>
</dbReference>
<dbReference type="Gene3D" id="3.40.50.300">
    <property type="entry name" value="P-loop containing nucleotide triphosphate hydrolases"/>
    <property type="match status" value="2"/>
</dbReference>
<proteinExistence type="predicted"/>
<dbReference type="SUPFAM" id="SSF81923">
    <property type="entry name" value="Double Clp-N motif"/>
    <property type="match status" value="1"/>
</dbReference>
<evidence type="ECO:0000256" key="6">
    <source>
        <dbReference type="SAM" id="Coils"/>
    </source>
</evidence>